<dbReference type="CDD" id="cd06267">
    <property type="entry name" value="PBP1_LacI_sugar_binding-like"/>
    <property type="match status" value="1"/>
</dbReference>
<feature type="domain" description="HTH lacI-type" evidence="4">
    <location>
        <begin position="2"/>
        <end position="54"/>
    </location>
</feature>
<dbReference type="AlphaFoldDB" id="G5HMA7"/>
<evidence type="ECO:0000259" key="4">
    <source>
        <dbReference type="PROSITE" id="PS50932"/>
    </source>
</evidence>
<dbReference type="PRINTS" id="PR00036">
    <property type="entry name" value="HTHLACI"/>
</dbReference>
<gene>
    <name evidence="5" type="ORF">HMPREF9469_03719</name>
</gene>
<dbReference type="HOGENOM" id="CLU_037628_6_1_9"/>
<dbReference type="eggNOG" id="COG1609">
    <property type="taxonomic scope" value="Bacteria"/>
</dbReference>
<comment type="caution">
    <text evidence="5">The sequence shown here is derived from an EMBL/GenBank/DDBJ whole genome shotgun (WGS) entry which is preliminary data.</text>
</comment>
<accession>G5HMA7</accession>
<keyword evidence="1" id="KW-0805">Transcription regulation</keyword>
<dbReference type="RefSeq" id="WP_007864999.1">
    <property type="nucleotide sequence ID" value="NZ_JH376424.1"/>
</dbReference>
<dbReference type="GO" id="GO:0003700">
    <property type="term" value="F:DNA-binding transcription factor activity"/>
    <property type="evidence" value="ECO:0007669"/>
    <property type="project" value="TreeGrafter"/>
</dbReference>
<dbReference type="CDD" id="cd01392">
    <property type="entry name" value="HTH_LacI"/>
    <property type="match status" value="1"/>
</dbReference>
<dbReference type="Gene3D" id="1.10.260.40">
    <property type="entry name" value="lambda repressor-like DNA-binding domains"/>
    <property type="match status" value="1"/>
</dbReference>
<organism evidence="5 6">
    <name type="scientific">[Clostridium] citroniae WAL-17108</name>
    <dbReference type="NCBI Taxonomy" id="742733"/>
    <lineage>
        <taxon>Bacteria</taxon>
        <taxon>Bacillati</taxon>
        <taxon>Bacillota</taxon>
        <taxon>Clostridia</taxon>
        <taxon>Lachnospirales</taxon>
        <taxon>Lachnospiraceae</taxon>
        <taxon>Enterocloster</taxon>
    </lineage>
</organism>
<name>G5HMA7_9FIRM</name>
<keyword evidence="2" id="KW-0238">DNA-binding</keyword>
<dbReference type="EMBL" id="ADLJ01000029">
    <property type="protein sequence ID" value="EHE97615.1"/>
    <property type="molecule type" value="Genomic_DNA"/>
</dbReference>
<dbReference type="InterPro" id="IPR046335">
    <property type="entry name" value="LacI/GalR-like_sensor"/>
</dbReference>
<dbReference type="Proteomes" id="UP000003763">
    <property type="component" value="Unassembled WGS sequence"/>
</dbReference>
<proteinExistence type="predicted"/>
<evidence type="ECO:0000256" key="1">
    <source>
        <dbReference type="ARBA" id="ARBA00023015"/>
    </source>
</evidence>
<dbReference type="SUPFAM" id="SSF53822">
    <property type="entry name" value="Periplasmic binding protein-like I"/>
    <property type="match status" value="1"/>
</dbReference>
<reference evidence="5 6" key="1">
    <citation type="submission" date="2011-08" db="EMBL/GenBank/DDBJ databases">
        <title>The Genome Sequence of Clostridium citroniae WAL-17108.</title>
        <authorList>
            <consortium name="The Broad Institute Genome Sequencing Platform"/>
            <person name="Earl A."/>
            <person name="Ward D."/>
            <person name="Feldgarden M."/>
            <person name="Gevers D."/>
            <person name="Finegold S.M."/>
            <person name="Summanen P.H."/>
            <person name="Molitoris D.R."/>
            <person name="Vaisanen M.L."/>
            <person name="Daigneault M."/>
            <person name="Allen-Vercoe E."/>
            <person name="Young S.K."/>
            <person name="Zeng Q."/>
            <person name="Gargeya S."/>
            <person name="Fitzgerald M."/>
            <person name="Haas B."/>
            <person name="Abouelleil A."/>
            <person name="Alvarado L."/>
            <person name="Arachchi H.M."/>
            <person name="Berlin A."/>
            <person name="Brown A."/>
            <person name="Chapman S.B."/>
            <person name="Chen Z."/>
            <person name="Dunbar C."/>
            <person name="Freedman E."/>
            <person name="Gearin G."/>
            <person name="Gellesch M."/>
            <person name="Goldberg J."/>
            <person name="Griggs A."/>
            <person name="Gujja S."/>
            <person name="Heiman D."/>
            <person name="Howarth C."/>
            <person name="Larson L."/>
            <person name="Lui A."/>
            <person name="MacDonald P.J.P."/>
            <person name="Montmayeur A."/>
            <person name="Murphy C."/>
            <person name="Neiman D."/>
            <person name="Pearson M."/>
            <person name="Priest M."/>
            <person name="Roberts A."/>
            <person name="Saif S."/>
            <person name="Shea T."/>
            <person name="Shenoy N."/>
            <person name="Sisk P."/>
            <person name="Stolte C."/>
            <person name="Sykes S."/>
            <person name="Wortman J."/>
            <person name="Nusbaum C."/>
            <person name="Birren B."/>
        </authorList>
    </citation>
    <scope>NUCLEOTIDE SEQUENCE [LARGE SCALE GENOMIC DNA]</scope>
    <source>
        <strain evidence="5 6">WAL-17108</strain>
    </source>
</reference>
<protein>
    <recommendedName>
        <fullName evidence="4">HTH lacI-type domain-containing protein</fullName>
    </recommendedName>
</protein>
<evidence type="ECO:0000256" key="2">
    <source>
        <dbReference type="ARBA" id="ARBA00023125"/>
    </source>
</evidence>
<dbReference type="InterPro" id="IPR028082">
    <property type="entry name" value="Peripla_BP_I"/>
</dbReference>
<evidence type="ECO:0000313" key="5">
    <source>
        <dbReference type="EMBL" id="EHE97615.1"/>
    </source>
</evidence>
<dbReference type="SMART" id="SM00354">
    <property type="entry name" value="HTH_LACI"/>
    <property type="match status" value="1"/>
</dbReference>
<evidence type="ECO:0000313" key="6">
    <source>
        <dbReference type="Proteomes" id="UP000003763"/>
    </source>
</evidence>
<dbReference type="Gene3D" id="3.40.50.2300">
    <property type="match status" value="2"/>
</dbReference>
<dbReference type="Pfam" id="PF13377">
    <property type="entry name" value="Peripla_BP_3"/>
    <property type="match status" value="1"/>
</dbReference>
<dbReference type="Pfam" id="PF00356">
    <property type="entry name" value="LacI"/>
    <property type="match status" value="1"/>
</dbReference>
<dbReference type="PROSITE" id="PS50932">
    <property type="entry name" value="HTH_LACI_2"/>
    <property type="match status" value="1"/>
</dbReference>
<dbReference type="SUPFAM" id="SSF47413">
    <property type="entry name" value="lambda repressor-like DNA-binding domains"/>
    <property type="match status" value="1"/>
</dbReference>
<sequence>MKTLEDISHEAGVSISTVSRVLNNSGYASKATKDKVRKAAVGYVPNAIAQSMVTGRSETIGILINCTPEYFFMNAFYSKILLGISEVLNQKKYKMLLIMNEGQNDLLELYYNRKVDGYLILGSTQSDVLYHELIQHKVPFVVIGERKKNEDEVHNVDIDNFKFAYDIVKYLINLGHSRIGMISANMSLAFSERVRGYRQALSDSSIEFKESYLEVCEYSIDEEAVNHAKKLMYMPEKVTAIFGANDMIAVSVYKAAEELEVKIPKDISVVGFDDSQIAQYVSPPLTTVWQPSHEKGTRAAQMLLHLLESNPEPESGPELKCFIQFRKSCCPPEYNVI</sequence>
<dbReference type="PATRIC" id="fig|742733.3.peg.3861"/>
<evidence type="ECO:0000256" key="3">
    <source>
        <dbReference type="ARBA" id="ARBA00023163"/>
    </source>
</evidence>
<dbReference type="InterPro" id="IPR000843">
    <property type="entry name" value="HTH_LacI"/>
</dbReference>
<dbReference type="GO" id="GO:0000976">
    <property type="term" value="F:transcription cis-regulatory region binding"/>
    <property type="evidence" value="ECO:0007669"/>
    <property type="project" value="TreeGrafter"/>
</dbReference>
<keyword evidence="3" id="KW-0804">Transcription</keyword>
<dbReference type="PANTHER" id="PTHR30146">
    <property type="entry name" value="LACI-RELATED TRANSCRIPTIONAL REPRESSOR"/>
    <property type="match status" value="1"/>
</dbReference>
<dbReference type="InterPro" id="IPR010982">
    <property type="entry name" value="Lambda_DNA-bd_dom_sf"/>
</dbReference>
<dbReference type="PANTHER" id="PTHR30146:SF109">
    <property type="entry name" value="HTH-TYPE TRANSCRIPTIONAL REGULATOR GALS"/>
    <property type="match status" value="1"/>
</dbReference>